<accession>A0ABS0GBF3</accession>
<evidence type="ECO:0000313" key="2">
    <source>
        <dbReference type="Proteomes" id="UP000597206"/>
    </source>
</evidence>
<evidence type="ECO:0000313" key="1">
    <source>
        <dbReference type="EMBL" id="MBF8999691.1"/>
    </source>
</evidence>
<dbReference type="RefSeq" id="WP_196122708.1">
    <property type="nucleotide sequence ID" value="NZ_JADPMR010000001.1"/>
</dbReference>
<gene>
    <name evidence="1" type="ORF">I1A42_03800</name>
</gene>
<keyword evidence="2" id="KW-1185">Reference proteome</keyword>
<comment type="caution">
    <text evidence="1">The sequence shown here is derived from an EMBL/GenBank/DDBJ whole genome shotgun (WGS) entry which is preliminary data.</text>
</comment>
<protein>
    <submittedName>
        <fullName evidence="1">Uncharacterized protein</fullName>
    </submittedName>
</protein>
<dbReference type="Proteomes" id="UP000597206">
    <property type="component" value="Unassembled WGS sequence"/>
</dbReference>
<reference evidence="1 2" key="1">
    <citation type="submission" date="2020-11" db="EMBL/GenBank/DDBJ databases">
        <title>Vibrio nitrifigilis sp. nov., a marine nitrogen-fixing bacterium isolated from the lagoon sediment of an islet inside an atoll.</title>
        <authorList>
            <person name="Wang L.-T."/>
            <person name="Shieh W.Y."/>
        </authorList>
    </citation>
    <scope>NUCLEOTIDE SEQUENCE [LARGE SCALE GENOMIC DNA]</scope>
    <source>
        <strain evidence="1 2">NFV-1</strain>
    </source>
</reference>
<organism evidence="1 2">
    <name type="scientific">Vibrio nitrifigilis</name>
    <dbReference type="NCBI Taxonomy" id="2789781"/>
    <lineage>
        <taxon>Bacteria</taxon>
        <taxon>Pseudomonadati</taxon>
        <taxon>Pseudomonadota</taxon>
        <taxon>Gammaproteobacteria</taxon>
        <taxon>Vibrionales</taxon>
        <taxon>Vibrionaceae</taxon>
        <taxon>Vibrio</taxon>
    </lineage>
</organism>
<dbReference type="EMBL" id="JADPMR010000001">
    <property type="protein sequence ID" value="MBF8999691.1"/>
    <property type="molecule type" value="Genomic_DNA"/>
</dbReference>
<sequence length="96" mass="11248">MKESSWGKDSKNLSYQESKYELACITSLPFIQMEDKINRKNRLLNINFPALTKDEVEKGNVKIGFYIKDVKWRDYTELFLMQSILNVSTNVVSHIL</sequence>
<proteinExistence type="predicted"/>
<name>A0ABS0GBF3_9VIBR</name>